<evidence type="ECO:0000313" key="2">
    <source>
        <dbReference type="Proteomes" id="UP000799764"/>
    </source>
</evidence>
<gene>
    <name evidence="1" type="ORF">P171DRAFT_437184</name>
</gene>
<sequence>MCFYDMHRFACGDWKWGNFRQHCAKEYRMGETCGMKLVNHTIHVPQKCKICEKVECKQRKRAAEVDRIHRWQREGNKFRASIDKSMDAIANIDVEIRNLNYEMARRRQQIGAQACA</sequence>
<reference evidence="1" key="1">
    <citation type="journal article" date="2020" name="Stud. Mycol.">
        <title>101 Dothideomycetes genomes: a test case for predicting lifestyles and emergence of pathogens.</title>
        <authorList>
            <person name="Haridas S."/>
            <person name="Albert R."/>
            <person name="Binder M."/>
            <person name="Bloem J."/>
            <person name="Labutti K."/>
            <person name="Salamov A."/>
            <person name="Andreopoulos B."/>
            <person name="Baker S."/>
            <person name="Barry K."/>
            <person name="Bills G."/>
            <person name="Bluhm B."/>
            <person name="Cannon C."/>
            <person name="Castanera R."/>
            <person name="Culley D."/>
            <person name="Daum C."/>
            <person name="Ezra D."/>
            <person name="Gonzalez J."/>
            <person name="Henrissat B."/>
            <person name="Kuo A."/>
            <person name="Liang C."/>
            <person name="Lipzen A."/>
            <person name="Lutzoni F."/>
            <person name="Magnuson J."/>
            <person name="Mondo S."/>
            <person name="Nolan M."/>
            <person name="Ohm R."/>
            <person name="Pangilinan J."/>
            <person name="Park H.-J."/>
            <person name="Ramirez L."/>
            <person name="Alfaro M."/>
            <person name="Sun H."/>
            <person name="Tritt A."/>
            <person name="Yoshinaga Y."/>
            <person name="Zwiers L.-H."/>
            <person name="Turgeon B."/>
            <person name="Goodwin S."/>
            <person name="Spatafora J."/>
            <person name="Crous P."/>
            <person name="Grigoriev I."/>
        </authorList>
    </citation>
    <scope>NUCLEOTIDE SEQUENCE</scope>
    <source>
        <strain evidence="1">CBS 690.94</strain>
    </source>
</reference>
<organism evidence="1 2">
    <name type="scientific">Karstenula rhodostoma CBS 690.94</name>
    <dbReference type="NCBI Taxonomy" id="1392251"/>
    <lineage>
        <taxon>Eukaryota</taxon>
        <taxon>Fungi</taxon>
        <taxon>Dikarya</taxon>
        <taxon>Ascomycota</taxon>
        <taxon>Pezizomycotina</taxon>
        <taxon>Dothideomycetes</taxon>
        <taxon>Pleosporomycetidae</taxon>
        <taxon>Pleosporales</taxon>
        <taxon>Massarineae</taxon>
        <taxon>Didymosphaeriaceae</taxon>
        <taxon>Karstenula</taxon>
    </lineage>
</organism>
<dbReference type="Proteomes" id="UP000799764">
    <property type="component" value="Unassembled WGS sequence"/>
</dbReference>
<dbReference type="EMBL" id="MU001513">
    <property type="protein sequence ID" value="KAF2438101.1"/>
    <property type="molecule type" value="Genomic_DNA"/>
</dbReference>
<protein>
    <submittedName>
        <fullName evidence="1">Uncharacterized protein</fullName>
    </submittedName>
</protein>
<dbReference type="AlphaFoldDB" id="A0A9P4P7X2"/>
<evidence type="ECO:0000313" key="1">
    <source>
        <dbReference type="EMBL" id="KAF2438101.1"/>
    </source>
</evidence>
<keyword evidence="2" id="KW-1185">Reference proteome</keyword>
<comment type="caution">
    <text evidence="1">The sequence shown here is derived from an EMBL/GenBank/DDBJ whole genome shotgun (WGS) entry which is preliminary data.</text>
</comment>
<proteinExistence type="predicted"/>
<name>A0A9P4P7X2_9PLEO</name>
<dbReference type="OrthoDB" id="5015991at2759"/>
<accession>A0A9P4P7X2</accession>